<evidence type="ECO:0000313" key="2">
    <source>
        <dbReference type="EMBL" id="CAG2144549.1"/>
    </source>
</evidence>
<dbReference type="GO" id="GO:0005694">
    <property type="term" value="C:chromosome"/>
    <property type="evidence" value="ECO:0007669"/>
    <property type="project" value="TreeGrafter"/>
</dbReference>
<evidence type="ECO:0000259" key="1">
    <source>
        <dbReference type="Pfam" id="PF17762"/>
    </source>
</evidence>
<evidence type="ECO:0000313" key="3">
    <source>
        <dbReference type="Proteomes" id="UP000672934"/>
    </source>
</evidence>
<proteinExistence type="predicted"/>
<keyword evidence="3" id="KW-1185">Reference proteome</keyword>
<name>A0A916N4R4_9BURK</name>
<feature type="domain" description="ParB/Spo0J HTH" evidence="1">
    <location>
        <begin position="126"/>
        <end position="204"/>
    </location>
</feature>
<accession>A0A916N4R4</accession>
<dbReference type="AlphaFoldDB" id="A0A916N4R4"/>
<dbReference type="SUPFAM" id="SSF109709">
    <property type="entry name" value="KorB DNA-binding domain-like"/>
    <property type="match status" value="1"/>
</dbReference>
<protein>
    <recommendedName>
        <fullName evidence="1">ParB/Spo0J HTH domain-containing protein</fullName>
    </recommendedName>
</protein>
<dbReference type="EMBL" id="CAJPUY010000010">
    <property type="protein sequence ID" value="CAG2144549.1"/>
    <property type="molecule type" value="Genomic_DNA"/>
</dbReference>
<gene>
    <name evidence="2" type="ORF">LMG31506_03030</name>
</gene>
<sequence length="314" mass="33821">MTSFKQKIASKEIKRADAMKVRLHDLHVEPGFNLRIEDEDFAASIEALALHIKDGGLYPALEVRPRAEGGVFIVDGHRRRLGIHRAIEIGADLTDKEGEVWVPIVAFEGNDADRVARVITSAEGRALKPLEVAEGYKRLRNMGWDNTRIASKVGKTPQHVSQLLLLADANSDVHQAVATGAVSAAVAVGMVREHGENAGKVLAEELGKAKAAGKDKVTAGTIKDKALPPKATDCLVEGVDTFMQALPKDARERLAAIEIGEQNGDLPPGQKVSVPALALLKLLRAHSVVIHARERKALKQREAEAKASQTQLAA</sequence>
<organism evidence="2 3">
    <name type="scientific">Cupriavidus yeoncheonensis</name>
    <dbReference type="NCBI Taxonomy" id="1462994"/>
    <lineage>
        <taxon>Bacteria</taxon>
        <taxon>Pseudomonadati</taxon>
        <taxon>Pseudomonadota</taxon>
        <taxon>Betaproteobacteria</taxon>
        <taxon>Burkholderiales</taxon>
        <taxon>Burkholderiaceae</taxon>
        <taxon>Cupriavidus</taxon>
    </lineage>
</organism>
<dbReference type="PANTHER" id="PTHR33375:SF1">
    <property type="entry name" value="CHROMOSOME-PARTITIONING PROTEIN PARB-RELATED"/>
    <property type="match status" value="1"/>
</dbReference>
<dbReference type="Pfam" id="PF17762">
    <property type="entry name" value="HTH_ParB"/>
    <property type="match status" value="1"/>
</dbReference>
<comment type="caution">
    <text evidence="2">The sequence shown here is derived from an EMBL/GenBank/DDBJ whole genome shotgun (WGS) entry which is preliminary data.</text>
</comment>
<dbReference type="InterPro" id="IPR041468">
    <property type="entry name" value="HTH_ParB/Spo0J"/>
</dbReference>
<dbReference type="PANTHER" id="PTHR33375">
    <property type="entry name" value="CHROMOSOME-PARTITIONING PROTEIN PARB-RELATED"/>
    <property type="match status" value="1"/>
</dbReference>
<reference evidence="2" key="1">
    <citation type="submission" date="2021-03" db="EMBL/GenBank/DDBJ databases">
        <authorList>
            <person name="Peeters C."/>
        </authorList>
    </citation>
    <scope>NUCLEOTIDE SEQUENCE</scope>
    <source>
        <strain evidence="2">LMG 31506</strain>
    </source>
</reference>
<dbReference type="Proteomes" id="UP000672934">
    <property type="component" value="Unassembled WGS sequence"/>
</dbReference>
<dbReference type="Gene3D" id="1.10.10.2830">
    <property type="match status" value="1"/>
</dbReference>
<dbReference type="RefSeq" id="WP_211947983.1">
    <property type="nucleotide sequence ID" value="NZ_CAJPUY010000010.1"/>
</dbReference>
<dbReference type="GO" id="GO:0007059">
    <property type="term" value="P:chromosome segregation"/>
    <property type="evidence" value="ECO:0007669"/>
    <property type="project" value="TreeGrafter"/>
</dbReference>
<dbReference type="InterPro" id="IPR050336">
    <property type="entry name" value="Chromosome_partition/occlusion"/>
</dbReference>